<gene>
    <name evidence="5" type="primary">hrcA</name>
    <name evidence="7" type="ORF">UU42_C0006G0024</name>
</gene>
<dbReference type="InterPro" id="IPR036388">
    <property type="entry name" value="WH-like_DNA-bd_sf"/>
</dbReference>
<reference evidence="7 8" key="1">
    <citation type="journal article" date="2015" name="Nature">
        <title>rRNA introns, odd ribosomes, and small enigmatic genomes across a large radiation of phyla.</title>
        <authorList>
            <person name="Brown C.T."/>
            <person name="Hug L.A."/>
            <person name="Thomas B.C."/>
            <person name="Sharon I."/>
            <person name="Castelle C.J."/>
            <person name="Singh A."/>
            <person name="Wilkins M.J."/>
            <person name="Williams K.H."/>
            <person name="Banfield J.F."/>
        </authorList>
    </citation>
    <scope>NUCLEOTIDE SEQUENCE [LARGE SCALE GENOMIC DNA]</scope>
</reference>
<dbReference type="Proteomes" id="UP000034676">
    <property type="component" value="Unassembled WGS sequence"/>
</dbReference>
<dbReference type="EMBL" id="LCAO01000006">
    <property type="protein sequence ID" value="KKR91985.1"/>
    <property type="molecule type" value="Genomic_DNA"/>
</dbReference>
<dbReference type="PATRIC" id="fig|1618555.3.peg.543"/>
<comment type="function">
    <text evidence="5">Negative regulator of class I heat shock genes (grpE-dnaK-dnaJ and groELS operons). Prevents heat-shock induction of these operons.</text>
</comment>
<evidence type="ECO:0000313" key="7">
    <source>
        <dbReference type="EMBL" id="KKR91985.1"/>
    </source>
</evidence>
<keyword evidence="2 5" id="KW-0805">Transcription regulation</keyword>
<evidence type="ECO:0000256" key="5">
    <source>
        <dbReference type="HAMAP-Rule" id="MF_00081"/>
    </source>
</evidence>
<evidence type="ECO:0000256" key="1">
    <source>
        <dbReference type="ARBA" id="ARBA00022491"/>
    </source>
</evidence>
<name>A0A0G0X5Q2_9BACT</name>
<dbReference type="SUPFAM" id="SSF55781">
    <property type="entry name" value="GAF domain-like"/>
    <property type="match status" value="1"/>
</dbReference>
<dbReference type="InterPro" id="IPR036390">
    <property type="entry name" value="WH_DNA-bd_sf"/>
</dbReference>
<dbReference type="InterPro" id="IPR021153">
    <property type="entry name" value="HrcA_C"/>
</dbReference>
<accession>A0A0G0X5Q2</accession>
<dbReference type="SUPFAM" id="SSF46785">
    <property type="entry name" value="Winged helix' DNA-binding domain"/>
    <property type="match status" value="1"/>
</dbReference>
<sequence>MDINLTTRQTQILKAIIEEYISTAEPVGSEALDRKFNLGVSPATIRNEMASLTDAGYLRQPHTSAGRVPTPTAMHFYVDHLMQEKKLSVTEEVAAKEKIWDARFNFDKLMRQATLALADRTKTLAIAATDTGDIYSAGTANILGMPEFYDIDVTRTVLTLLDEQSRLRQLFFGTEYDANESVHIVFGEDLHWDYFEPVSFAFANFSAGKNGKGMLGVVGPCRLNYSSIVPNLRYYSHLISDITSSW</sequence>
<dbReference type="Gene3D" id="1.10.10.10">
    <property type="entry name" value="Winged helix-like DNA-binding domain superfamily/Winged helix DNA-binding domain"/>
    <property type="match status" value="1"/>
</dbReference>
<dbReference type="Pfam" id="PF01628">
    <property type="entry name" value="HrcA"/>
    <property type="match status" value="1"/>
</dbReference>
<evidence type="ECO:0000313" key="8">
    <source>
        <dbReference type="Proteomes" id="UP000034676"/>
    </source>
</evidence>
<dbReference type="PANTHER" id="PTHR34824">
    <property type="entry name" value="HEAT-INDUCIBLE TRANSCRIPTION REPRESSOR HRCA"/>
    <property type="match status" value="1"/>
</dbReference>
<dbReference type="InterPro" id="IPR002571">
    <property type="entry name" value="HrcA"/>
</dbReference>
<dbReference type="GO" id="GO:0003677">
    <property type="term" value="F:DNA binding"/>
    <property type="evidence" value="ECO:0007669"/>
    <property type="project" value="InterPro"/>
</dbReference>
<comment type="similarity">
    <text evidence="5">Belongs to the HrcA family.</text>
</comment>
<organism evidence="7 8">
    <name type="scientific">Candidatus Woesebacteria bacterium GW2011_GWA1_41_13b</name>
    <dbReference type="NCBI Taxonomy" id="1618555"/>
    <lineage>
        <taxon>Bacteria</taxon>
        <taxon>Candidatus Woeseibacteriota</taxon>
    </lineage>
</organism>
<keyword evidence="3 5" id="KW-0346">Stress response</keyword>
<evidence type="ECO:0000256" key="3">
    <source>
        <dbReference type="ARBA" id="ARBA00023016"/>
    </source>
</evidence>
<evidence type="ECO:0000259" key="6">
    <source>
        <dbReference type="Pfam" id="PF01628"/>
    </source>
</evidence>
<comment type="caution">
    <text evidence="7">The sequence shown here is derived from an EMBL/GenBank/DDBJ whole genome shotgun (WGS) entry which is preliminary data.</text>
</comment>
<dbReference type="InterPro" id="IPR029016">
    <property type="entry name" value="GAF-like_dom_sf"/>
</dbReference>
<dbReference type="AlphaFoldDB" id="A0A0G0X5Q2"/>
<dbReference type="PANTHER" id="PTHR34824:SF1">
    <property type="entry name" value="HEAT-INDUCIBLE TRANSCRIPTION REPRESSOR HRCA"/>
    <property type="match status" value="1"/>
</dbReference>
<keyword evidence="4 5" id="KW-0804">Transcription</keyword>
<protein>
    <recommendedName>
        <fullName evidence="5">Heat-inducible transcription repressor HrcA</fullName>
    </recommendedName>
</protein>
<proteinExistence type="inferred from homology"/>
<dbReference type="Gene3D" id="3.30.450.40">
    <property type="match status" value="1"/>
</dbReference>
<dbReference type="HAMAP" id="MF_00081">
    <property type="entry name" value="HrcA"/>
    <property type="match status" value="1"/>
</dbReference>
<evidence type="ECO:0000256" key="4">
    <source>
        <dbReference type="ARBA" id="ARBA00023163"/>
    </source>
</evidence>
<evidence type="ECO:0000256" key="2">
    <source>
        <dbReference type="ARBA" id="ARBA00023015"/>
    </source>
</evidence>
<dbReference type="GO" id="GO:0045892">
    <property type="term" value="P:negative regulation of DNA-templated transcription"/>
    <property type="evidence" value="ECO:0007669"/>
    <property type="project" value="UniProtKB-UniRule"/>
</dbReference>
<feature type="domain" description="Heat-inducible transcription repressor HrcA C-terminal" evidence="6">
    <location>
        <begin position="82"/>
        <end position="229"/>
    </location>
</feature>
<keyword evidence="1 5" id="KW-0678">Repressor</keyword>